<protein>
    <recommendedName>
        <fullName evidence="4">Exocyst complex component Sec6</fullName>
    </recommendedName>
</protein>
<dbReference type="VEuPathDB" id="MicrosporidiaDB:M896_090570"/>
<evidence type="ECO:0000313" key="2">
    <source>
        <dbReference type="EMBL" id="KHN69132.1"/>
    </source>
</evidence>
<proteinExistence type="predicted"/>
<evidence type="ECO:0000256" key="1">
    <source>
        <dbReference type="SAM" id="Coils"/>
    </source>
</evidence>
<gene>
    <name evidence="2" type="ORF">M896_090570</name>
</gene>
<accession>A0A0B2UJA0</accession>
<dbReference type="GO" id="GO:0006888">
    <property type="term" value="P:endoplasmic reticulum to Golgi vesicle-mediated transport"/>
    <property type="evidence" value="ECO:0007669"/>
    <property type="project" value="InterPro"/>
</dbReference>
<dbReference type="Pfam" id="PF04437">
    <property type="entry name" value="RINT1_TIP1"/>
    <property type="match status" value="1"/>
</dbReference>
<keyword evidence="1" id="KW-0175">Coiled coil</keyword>
<evidence type="ECO:0008006" key="4">
    <source>
        <dbReference type="Google" id="ProtNLM"/>
    </source>
</evidence>
<feature type="coiled-coil region" evidence="1">
    <location>
        <begin position="57"/>
        <end position="84"/>
    </location>
</feature>
<dbReference type="GO" id="GO:0006890">
    <property type="term" value="P:retrograde vesicle-mediated transport, Golgi to endoplasmic reticulum"/>
    <property type="evidence" value="ECO:0007669"/>
    <property type="project" value="InterPro"/>
</dbReference>
<reference evidence="2 3" key="1">
    <citation type="journal article" date="2014" name="MBio">
        <title>The Ordospora colligata genome; evolution of extreme reduction in microsporidia and host-to-parasite horizontal gene transfer.</title>
        <authorList>
            <person name="Pombert J.-F."/>
            <person name="Haag K.L."/>
            <person name="Beidas S."/>
            <person name="Ebert D."/>
            <person name="Keeling P.J."/>
        </authorList>
    </citation>
    <scope>NUCLEOTIDE SEQUENCE [LARGE SCALE GENOMIC DNA]</scope>
    <source>
        <strain evidence="2 3">OC4</strain>
    </source>
</reference>
<dbReference type="HOGENOM" id="CLU_035820_0_0_1"/>
<dbReference type="GeneID" id="26262271"/>
<name>A0A0B2UJA0_9MICR</name>
<dbReference type="OrthoDB" id="2189254at2759"/>
<dbReference type="GO" id="GO:0070939">
    <property type="term" value="C:Dsl1/NZR complex"/>
    <property type="evidence" value="ECO:0007669"/>
    <property type="project" value="InterPro"/>
</dbReference>
<organism evidence="2 3">
    <name type="scientific">Ordospora colligata OC4</name>
    <dbReference type="NCBI Taxonomy" id="1354746"/>
    <lineage>
        <taxon>Eukaryota</taxon>
        <taxon>Fungi</taxon>
        <taxon>Fungi incertae sedis</taxon>
        <taxon>Microsporidia</taxon>
        <taxon>Ordosporidae</taxon>
        <taxon>Ordospora</taxon>
    </lineage>
</organism>
<evidence type="ECO:0000313" key="3">
    <source>
        <dbReference type="Proteomes" id="UP000031056"/>
    </source>
</evidence>
<comment type="caution">
    <text evidence="2">The sequence shown here is derived from an EMBL/GenBank/DDBJ whole genome shotgun (WGS) entry which is preliminary data.</text>
</comment>
<dbReference type="PROSITE" id="PS51386">
    <property type="entry name" value="RINT1_TIP20"/>
    <property type="match status" value="1"/>
</dbReference>
<dbReference type="InterPro" id="IPR007528">
    <property type="entry name" value="RINT1_Tip20"/>
</dbReference>
<sequence>MDALLNRKHQLQNKLDMLHAKKQSKIDQDAQVARNISQHKETLVQLNIDLIGIRTVLIEKRRLIEKLQSEIEIYKKEVIKNAEQKLKTQYIGIVDEMNKIRPSMTFSTFGEFAKLKILIDNNVFNRLEKRLNAKYIQEKEKLKVYILNQIDKRIDGERVLHELVFYMRFLRKYDEYFEEDVIGDYMCSRLLSGFEYHFMSDRESNRLDRPEWFFDFIQQRAKEAKELFEMYENMPGESGSLDVHNGFKRFVSKAMELTEMKSKEVSECNSKQKRNLMLHFGREAIKFCSEMHKKYGIAVGTVSIGDALHKEQTIYFSKRISAIHEMKYRKWFEGYKDVSRECLMYMHGFRMLDTGCMMDDVIRWIVEYNRVFLESLRYVNREEIEVLCRTYSEFEMYKEFLIEQESEIVFDSKLNISVDMPEIEGSKKDVLHYAVQRSLEDVSKFNSESFRMIMKLAANDANNILRILGRFVYNPSGTARNLIVEAGREMDDYRQCVSFSAVRRCFKEKIDEYVLEEVILKHRLDGEQYFELVDMIGRLKELFEDDEWKCEIGCKYVGDIFNGREIDEPLFRIINGLYENET</sequence>
<dbReference type="EMBL" id="JOKQ01000009">
    <property type="protein sequence ID" value="KHN69132.1"/>
    <property type="molecule type" value="Genomic_DNA"/>
</dbReference>
<dbReference type="STRING" id="1354746.A0A0B2UJA0"/>
<keyword evidence="3" id="KW-1185">Reference proteome</keyword>
<dbReference type="AlphaFoldDB" id="A0A0B2UJA0"/>
<dbReference type="Proteomes" id="UP000031056">
    <property type="component" value="Unassembled WGS sequence"/>
</dbReference>
<dbReference type="RefSeq" id="XP_014563174.1">
    <property type="nucleotide sequence ID" value="XM_014707688.1"/>
</dbReference>
<dbReference type="InParanoid" id="A0A0B2UJA0"/>